<organism evidence="15 16">
    <name type="scientific">Brachyspira innocens</name>
    <dbReference type="NCBI Taxonomy" id="13264"/>
    <lineage>
        <taxon>Bacteria</taxon>
        <taxon>Pseudomonadati</taxon>
        <taxon>Spirochaetota</taxon>
        <taxon>Spirochaetia</taxon>
        <taxon>Brachyspirales</taxon>
        <taxon>Brachyspiraceae</taxon>
        <taxon>Brachyspira</taxon>
    </lineage>
</organism>
<evidence type="ECO:0000256" key="1">
    <source>
        <dbReference type="ARBA" id="ARBA00004686"/>
    </source>
</evidence>
<comment type="caution">
    <text evidence="15">The sequence shown here is derived from an EMBL/GenBank/DDBJ whole genome shotgun (WGS) entry which is preliminary data.</text>
</comment>
<sequence length="337" mass="36594">MSISYADSGVNREEGYKAVSLMKEVVAKTMHSNVLNTIGSFGAMYELGKYNNPVLVSGTDGVGTKLEIAFSMKKYDTVGIDAVAMCVNDVLCHGAKPIFFLDYLACGKLNGEIASLIVKGIADGCYEAGAALIGGETAEMPGFYKDGDYDIAGFCVGVVEKDKIIDGSNVSEDDAVIGISSSGFHSNGFSLIRKLVRDYNAVFEGEKIGETLLVPTKIYVKKVLPLLEKYNIKGMAHITGGGLIENVPRAIAKGYKAVIKKDSFQTPNIFNYIRYLGNIKEEEMYNTFNMGIGFVIIASKDDKDNIIRDLKDMNEEAYDIGYIAKNEVEGKSGICLE</sequence>
<keyword evidence="16" id="KW-1185">Reference proteome</keyword>
<dbReference type="CDD" id="cd02196">
    <property type="entry name" value="PurM"/>
    <property type="match status" value="1"/>
</dbReference>
<dbReference type="NCBIfam" id="TIGR00878">
    <property type="entry name" value="purM"/>
    <property type="match status" value="1"/>
</dbReference>
<dbReference type="EMBL" id="JAUPBM010000052">
    <property type="protein sequence ID" value="MDO7020220.1"/>
    <property type="molecule type" value="Genomic_DNA"/>
</dbReference>
<dbReference type="SUPFAM" id="SSF56042">
    <property type="entry name" value="PurM C-terminal domain-like"/>
    <property type="match status" value="1"/>
</dbReference>
<evidence type="ECO:0000256" key="7">
    <source>
        <dbReference type="ARBA" id="ARBA00022840"/>
    </source>
</evidence>
<evidence type="ECO:0000256" key="2">
    <source>
        <dbReference type="ARBA" id="ARBA00010280"/>
    </source>
</evidence>
<evidence type="ECO:0000259" key="13">
    <source>
        <dbReference type="Pfam" id="PF00586"/>
    </source>
</evidence>
<dbReference type="GO" id="GO:0004641">
    <property type="term" value="F:phosphoribosylformylglycinamidine cyclo-ligase activity"/>
    <property type="evidence" value="ECO:0007669"/>
    <property type="project" value="UniProtKB-EC"/>
</dbReference>
<dbReference type="Pfam" id="PF02769">
    <property type="entry name" value="AIRS_C"/>
    <property type="match status" value="1"/>
</dbReference>
<dbReference type="InterPro" id="IPR036676">
    <property type="entry name" value="PurM-like_C_sf"/>
</dbReference>
<dbReference type="RefSeq" id="WP_304385164.1">
    <property type="nucleotide sequence ID" value="NZ_JAUPBL010000035.1"/>
</dbReference>
<comment type="similarity">
    <text evidence="2 12">Belongs to the AIR synthase family.</text>
</comment>
<dbReference type="HAMAP" id="MF_00741">
    <property type="entry name" value="AIRS"/>
    <property type="match status" value="1"/>
</dbReference>
<dbReference type="PANTHER" id="PTHR10520">
    <property type="entry name" value="TRIFUNCTIONAL PURINE BIOSYNTHETIC PROTEIN ADENOSINE-3-RELATED"/>
    <property type="match status" value="1"/>
</dbReference>
<evidence type="ECO:0000256" key="12">
    <source>
        <dbReference type="HAMAP-Rule" id="MF_00741"/>
    </source>
</evidence>
<dbReference type="PANTHER" id="PTHR10520:SF12">
    <property type="entry name" value="TRIFUNCTIONAL PURINE BIOSYNTHETIC PROTEIN ADENOSINE-3"/>
    <property type="match status" value="1"/>
</dbReference>
<gene>
    <name evidence="12 15" type="primary">purM</name>
    <name evidence="15" type="ORF">Q5M86_05480</name>
</gene>
<dbReference type="Gene3D" id="3.30.1330.10">
    <property type="entry name" value="PurM-like, N-terminal domain"/>
    <property type="match status" value="1"/>
</dbReference>
<keyword evidence="7 12" id="KW-0067">ATP-binding</keyword>
<name>A0ABT8YXL1_9SPIR</name>
<evidence type="ECO:0000256" key="8">
    <source>
        <dbReference type="ARBA" id="ARBA00031908"/>
    </source>
</evidence>
<comment type="pathway">
    <text evidence="1 12">Purine metabolism; IMP biosynthesis via de novo pathway; 5-amino-1-(5-phospho-D-ribosyl)imidazole from N(2)-formyl-N(1)-(5-phospho-D-ribosyl)glycinamide: step 2/2.</text>
</comment>
<evidence type="ECO:0000256" key="5">
    <source>
        <dbReference type="ARBA" id="ARBA00022598"/>
    </source>
</evidence>
<evidence type="ECO:0000256" key="6">
    <source>
        <dbReference type="ARBA" id="ARBA00022741"/>
    </source>
</evidence>
<evidence type="ECO:0000256" key="11">
    <source>
        <dbReference type="ARBA" id="ARBA00049057"/>
    </source>
</evidence>
<dbReference type="Proteomes" id="UP001175147">
    <property type="component" value="Unassembled WGS sequence"/>
</dbReference>
<dbReference type="InterPro" id="IPR016188">
    <property type="entry name" value="PurM-like_N"/>
</dbReference>
<keyword evidence="5 12" id="KW-0436">Ligase</keyword>
<reference evidence="15" key="1">
    <citation type="submission" date="2023-07" db="EMBL/GenBank/DDBJ databases">
        <title>Mucosal microbiota of week-old chicken and adult hens.</title>
        <authorList>
            <person name="Volf J."/>
            <person name="Karasova D."/>
            <person name="Crhanova M."/>
            <person name="Faldynova M."/>
            <person name="Prikrylova H."/>
            <person name="Zeman M."/>
            <person name="Babak V."/>
            <person name="Rajova J."/>
            <person name="Rychlik I."/>
        </authorList>
    </citation>
    <scope>NUCLEOTIDE SEQUENCE</scope>
    <source>
        <strain evidence="15">ET902</strain>
    </source>
</reference>
<keyword evidence="6 12" id="KW-0547">Nucleotide-binding</keyword>
<evidence type="ECO:0000256" key="4">
    <source>
        <dbReference type="ARBA" id="ARBA00020367"/>
    </source>
</evidence>
<dbReference type="Pfam" id="PF00586">
    <property type="entry name" value="AIRS"/>
    <property type="match status" value="1"/>
</dbReference>
<comment type="catalytic activity">
    <reaction evidence="11 12">
        <text>2-formamido-N(1)-(5-O-phospho-beta-D-ribosyl)acetamidine + ATP = 5-amino-1-(5-phospho-beta-D-ribosyl)imidazole + ADP + phosphate + H(+)</text>
        <dbReference type="Rhea" id="RHEA:23032"/>
        <dbReference type="ChEBI" id="CHEBI:15378"/>
        <dbReference type="ChEBI" id="CHEBI:30616"/>
        <dbReference type="ChEBI" id="CHEBI:43474"/>
        <dbReference type="ChEBI" id="CHEBI:137981"/>
        <dbReference type="ChEBI" id="CHEBI:147287"/>
        <dbReference type="ChEBI" id="CHEBI:456216"/>
        <dbReference type="EC" id="6.3.3.1"/>
    </reaction>
</comment>
<keyword evidence="12" id="KW-0963">Cytoplasm</keyword>
<evidence type="ECO:0000259" key="14">
    <source>
        <dbReference type="Pfam" id="PF02769"/>
    </source>
</evidence>
<evidence type="ECO:0000256" key="10">
    <source>
        <dbReference type="ARBA" id="ARBA00033093"/>
    </source>
</evidence>
<dbReference type="InterPro" id="IPR036921">
    <property type="entry name" value="PurM-like_N_sf"/>
</dbReference>
<dbReference type="InterPro" id="IPR010918">
    <property type="entry name" value="PurM-like_C_dom"/>
</dbReference>
<dbReference type="SUPFAM" id="SSF55326">
    <property type="entry name" value="PurM N-terminal domain-like"/>
    <property type="match status" value="1"/>
</dbReference>
<dbReference type="InterPro" id="IPR004733">
    <property type="entry name" value="PurM_cligase"/>
</dbReference>
<evidence type="ECO:0000256" key="9">
    <source>
        <dbReference type="ARBA" id="ARBA00032931"/>
    </source>
</evidence>
<proteinExistence type="inferred from homology"/>
<evidence type="ECO:0000256" key="3">
    <source>
        <dbReference type="ARBA" id="ARBA00013047"/>
    </source>
</evidence>
<dbReference type="Gene3D" id="3.90.650.10">
    <property type="entry name" value="PurM-like C-terminal domain"/>
    <property type="match status" value="1"/>
</dbReference>
<evidence type="ECO:0000313" key="16">
    <source>
        <dbReference type="Proteomes" id="UP001175147"/>
    </source>
</evidence>
<dbReference type="EC" id="6.3.3.1" evidence="3 12"/>
<keyword evidence="12" id="KW-0658">Purine biosynthesis</keyword>
<feature type="domain" description="PurM-like C-terminal" evidence="14">
    <location>
        <begin position="172"/>
        <end position="326"/>
    </location>
</feature>
<feature type="domain" description="PurM-like N-terminal" evidence="13">
    <location>
        <begin position="54"/>
        <end position="159"/>
    </location>
</feature>
<evidence type="ECO:0000313" key="15">
    <source>
        <dbReference type="EMBL" id="MDO7020220.1"/>
    </source>
</evidence>
<protein>
    <recommendedName>
        <fullName evidence="4 12">Phosphoribosylformylglycinamidine cyclo-ligase</fullName>
        <ecNumber evidence="3 12">6.3.3.1</ecNumber>
    </recommendedName>
    <alternativeName>
        <fullName evidence="9 12">AIR synthase</fullName>
    </alternativeName>
    <alternativeName>
        <fullName evidence="10 12">AIRS</fullName>
    </alternativeName>
    <alternativeName>
        <fullName evidence="8 12">Phosphoribosyl-aminoimidazole synthetase</fullName>
    </alternativeName>
</protein>
<comment type="subcellular location">
    <subcellularLocation>
        <location evidence="12">Cytoplasm</location>
    </subcellularLocation>
</comment>
<accession>A0ABT8YXL1</accession>